<sequence>MRGLGAVVASFFMVLAGTALAPPAQAAEIVLCTGFNGCNSAGMGNAGYQNVYTQSFWGAYGGHNCTNYVSFRMQQAGAAKPLSGPMGNANQWGHNLASITNQTPAVGSIAWWDSGAGQGQDGHVAYVEQVTSDGIITSDDSFGGDFHWHKYTRGSLWPSGFIHIKDAAPSGDGSLINHAGMVYRVVGGAPLYVSSFDAIGGSQPSTTVSDAQFAALRQYPADGTVVSVKAGYVYRFAGGAPLYVSSWDAIGGSQAAPMVDQAALENHGGEPWNHTLEYPSDGTLVNAGGDVYRFAGGAALYVSNFDNIGGSAPSTTVDRAALDNQGGAPWNHSRAYPADGTLVNAAGNVYKYAGGAPLYVSNFDAIGGSQPSTTVDEFALTHAGGVPINHSLIVPADNTFLRSMVTGEVYAVTGGLARYVPSWDAYGGPQPTIDVDIEAIRNAGLPGVWAHLSSQRPESQLDRLTRSGGRLQALFSAPAQSSAVTSFDVRYRFTRPHHRSRAWSYPAAWQAVTGMSVSRSATRAGKYCVAVRAHNRAGLTEPWSAPVCKRVS</sequence>
<dbReference type="Pfam" id="PF05257">
    <property type="entry name" value="CHAP"/>
    <property type="match status" value="1"/>
</dbReference>
<evidence type="ECO:0000259" key="2">
    <source>
        <dbReference type="PROSITE" id="PS50911"/>
    </source>
</evidence>
<organism evidence="3 4">
    <name type="scientific">Nocardioides luti</name>
    <dbReference type="NCBI Taxonomy" id="2761101"/>
    <lineage>
        <taxon>Bacteria</taxon>
        <taxon>Bacillati</taxon>
        <taxon>Actinomycetota</taxon>
        <taxon>Actinomycetes</taxon>
        <taxon>Propionibacteriales</taxon>
        <taxon>Nocardioidaceae</taxon>
        <taxon>Nocardioides</taxon>
    </lineage>
</organism>
<keyword evidence="4" id="KW-1185">Reference proteome</keyword>
<gene>
    <name evidence="3" type="ORF">H5V45_19640</name>
</gene>
<comment type="caution">
    <text evidence="3">The sequence shown here is derived from an EMBL/GenBank/DDBJ whole genome shotgun (WGS) entry which is preliminary data.</text>
</comment>
<evidence type="ECO:0000313" key="4">
    <source>
        <dbReference type="Proteomes" id="UP000523955"/>
    </source>
</evidence>
<dbReference type="Gene3D" id="3.90.1720.10">
    <property type="entry name" value="endopeptidase domain like (from Nostoc punctiforme)"/>
    <property type="match status" value="1"/>
</dbReference>
<keyword evidence="1" id="KW-0732">Signal</keyword>
<dbReference type="PROSITE" id="PS50911">
    <property type="entry name" value="CHAP"/>
    <property type="match status" value="1"/>
</dbReference>
<dbReference type="Proteomes" id="UP000523955">
    <property type="component" value="Unassembled WGS sequence"/>
</dbReference>
<feature type="chain" id="PRO_5039731661" evidence="1">
    <location>
        <begin position="22"/>
        <end position="552"/>
    </location>
</feature>
<dbReference type="AlphaFoldDB" id="A0A7X0RM85"/>
<proteinExistence type="predicted"/>
<evidence type="ECO:0000256" key="1">
    <source>
        <dbReference type="SAM" id="SignalP"/>
    </source>
</evidence>
<protein>
    <submittedName>
        <fullName evidence="3">CHAP domain-containing protein</fullName>
    </submittedName>
</protein>
<accession>A0A7X0RM85</accession>
<feature type="domain" description="Peptidase C51" evidence="2">
    <location>
        <begin position="40"/>
        <end position="163"/>
    </location>
</feature>
<dbReference type="SUPFAM" id="SSF54001">
    <property type="entry name" value="Cysteine proteinases"/>
    <property type="match status" value="1"/>
</dbReference>
<name>A0A7X0RM85_9ACTN</name>
<dbReference type="InterPro" id="IPR038765">
    <property type="entry name" value="Papain-like_cys_pep_sf"/>
</dbReference>
<dbReference type="InterPro" id="IPR007921">
    <property type="entry name" value="CHAP_dom"/>
</dbReference>
<reference evidence="3 4" key="1">
    <citation type="submission" date="2020-08" db="EMBL/GenBank/DDBJ databases">
        <authorList>
            <person name="Seo M.-J."/>
        </authorList>
    </citation>
    <scope>NUCLEOTIDE SEQUENCE [LARGE SCALE GENOMIC DNA]</scope>
    <source>
        <strain evidence="3 4">KIGAM211</strain>
    </source>
</reference>
<dbReference type="EMBL" id="JACKXE010000002">
    <property type="protein sequence ID" value="MBB6629543.1"/>
    <property type="molecule type" value="Genomic_DNA"/>
</dbReference>
<dbReference type="RefSeq" id="WP_185254864.1">
    <property type="nucleotide sequence ID" value="NZ_JACKXE010000002.1"/>
</dbReference>
<evidence type="ECO:0000313" key="3">
    <source>
        <dbReference type="EMBL" id="MBB6629543.1"/>
    </source>
</evidence>
<feature type="signal peptide" evidence="1">
    <location>
        <begin position="1"/>
        <end position="21"/>
    </location>
</feature>